<dbReference type="InterPro" id="IPR023606">
    <property type="entry name" value="CoA-Trfase_III_dom_1_sf"/>
</dbReference>
<dbReference type="AlphaFoldDB" id="A0A363UJS3"/>
<feature type="region of interest" description="Disordered" evidence="1">
    <location>
        <begin position="359"/>
        <end position="385"/>
    </location>
</feature>
<dbReference type="InterPro" id="IPR050509">
    <property type="entry name" value="CoA-transferase_III"/>
</dbReference>
<reference evidence="2 3" key="1">
    <citation type="submission" date="2018-05" db="EMBL/GenBank/DDBJ databases">
        <title>Abyssibacter profundi OUC007T gen. nov., sp. nov, a marine bacterium isolated from seawater of the Mariana Trench.</title>
        <authorList>
            <person name="Zhou S."/>
        </authorList>
    </citation>
    <scope>NUCLEOTIDE SEQUENCE [LARGE SCALE GENOMIC DNA]</scope>
    <source>
        <strain evidence="2 3">OUC007</strain>
    </source>
</reference>
<name>A0A363UJS3_9GAMM</name>
<dbReference type="PANTHER" id="PTHR48228">
    <property type="entry name" value="SUCCINYL-COA--D-CITRAMALATE COA-TRANSFERASE"/>
    <property type="match status" value="1"/>
</dbReference>
<keyword evidence="3" id="KW-1185">Reference proteome</keyword>
<dbReference type="InterPro" id="IPR044855">
    <property type="entry name" value="CoA-Trfase_III_dom3_sf"/>
</dbReference>
<dbReference type="Gene3D" id="3.30.1540.10">
    <property type="entry name" value="formyl-coa transferase, domain 3"/>
    <property type="match status" value="1"/>
</dbReference>
<dbReference type="Pfam" id="PF02515">
    <property type="entry name" value="CoA_transf_3"/>
    <property type="match status" value="1"/>
</dbReference>
<evidence type="ECO:0000256" key="1">
    <source>
        <dbReference type="SAM" id="MobiDB-lite"/>
    </source>
</evidence>
<accession>A0A363UJS3</accession>
<dbReference type="InterPro" id="IPR003673">
    <property type="entry name" value="CoA-Trfase_fam_III"/>
</dbReference>
<dbReference type="SUPFAM" id="SSF89796">
    <property type="entry name" value="CoA-transferase family III (CaiB/BaiF)"/>
    <property type="match status" value="1"/>
</dbReference>
<sequence length="385" mass="41043">MATPGPDTAQPLQGDMTMSLPLDGMTILDLTRLLPGPFATLYLADLGATVIKVEDSKSGDYTRELDPGLFRMLNRNKQAVQLDLRSDAGREQLLKLAEQADALLESFRPGTLDKMGLGVATLQAANPRLVVGSLTGYGQQGPYADWPGHDVNYLGYAGVLDQIGHRDQPPAMSNLQIADLAGGALTFALGVVAALLDAQRSGQGRHVDVGMTDASLALMPVALAARQTTGRLTPRGEGMLSGGLPNYGLYACADGRHIALGTLEPKFWLGFCRAVQRPDLAKMPLSTGADSQPLRDALADLFSSQPRDYWVDLLADQGLCVGPVLDLDEALSDPHMQSRGVYVETDDGGYIRCPIQVGDPPPAIRPAPQRGADNSQWLRTAADSD</sequence>
<dbReference type="PANTHER" id="PTHR48228:SF5">
    <property type="entry name" value="ALPHA-METHYLACYL-COA RACEMASE"/>
    <property type="match status" value="1"/>
</dbReference>
<dbReference type="EMBL" id="QEQK01000009">
    <property type="protein sequence ID" value="PWN55671.1"/>
    <property type="molecule type" value="Genomic_DNA"/>
</dbReference>
<gene>
    <name evidence="2" type="ORF">DEH80_11230</name>
</gene>
<comment type="caution">
    <text evidence="2">The sequence shown here is derived from an EMBL/GenBank/DDBJ whole genome shotgun (WGS) entry which is preliminary data.</text>
</comment>
<dbReference type="OrthoDB" id="9058532at2"/>
<evidence type="ECO:0000313" key="2">
    <source>
        <dbReference type="EMBL" id="PWN55671.1"/>
    </source>
</evidence>
<evidence type="ECO:0000313" key="3">
    <source>
        <dbReference type="Proteomes" id="UP000251800"/>
    </source>
</evidence>
<proteinExistence type="predicted"/>
<protein>
    <submittedName>
        <fullName evidence="2">Carnitine dehydratase</fullName>
    </submittedName>
</protein>
<organism evidence="2 3">
    <name type="scientific">Abyssibacter profundi</name>
    <dbReference type="NCBI Taxonomy" id="2182787"/>
    <lineage>
        <taxon>Bacteria</taxon>
        <taxon>Pseudomonadati</taxon>
        <taxon>Pseudomonadota</taxon>
        <taxon>Gammaproteobacteria</taxon>
        <taxon>Chromatiales</taxon>
        <taxon>Oceanococcaceae</taxon>
        <taxon>Abyssibacter</taxon>
    </lineage>
</organism>
<dbReference type="GO" id="GO:0003824">
    <property type="term" value="F:catalytic activity"/>
    <property type="evidence" value="ECO:0007669"/>
    <property type="project" value="InterPro"/>
</dbReference>
<dbReference type="Gene3D" id="3.40.50.10540">
    <property type="entry name" value="Crotonobetainyl-coa:carnitine coa-transferase, domain 1"/>
    <property type="match status" value="1"/>
</dbReference>
<dbReference type="Proteomes" id="UP000251800">
    <property type="component" value="Unassembled WGS sequence"/>
</dbReference>